<evidence type="ECO:0000256" key="1">
    <source>
        <dbReference type="SAM" id="MobiDB-lite"/>
    </source>
</evidence>
<protein>
    <recommendedName>
        <fullName evidence="3">PrcB C-terminal domain-containing protein</fullName>
    </recommendedName>
</protein>
<name>A0A644U826_9ZZZZ</name>
<proteinExistence type="predicted"/>
<evidence type="ECO:0000313" key="2">
    <source>
        <dbReference type="EMBL" id="MPL75106.1"/>
    </source>
</evidence>
<comment type="caution">
    <text evidence="2">The sequence shown here is derived from an EMBL/GenBank/DDBJ whole genome shotgun (WGS) entry which is preliminary data.</text>
</comment>
<reference evidence="2" key="1">
    <citation type="submission" date="2019-08" db="EMBL/GenBank/DDBJ databases">
        <authorList>
            <person name="Kucharzyk K."/>
            <person name="Murdoch R.W."/>
            <person name="Higgins S."/>
            <person name="Loffler F."/>
        </authorList>
    </citation>
    <scope>NUCLEOTIDE SEQUENCE</scope>
</reference>
<organism evidence="2">
    <name type="scientific">bioreactor metagenome</name>
    <dbReference type="NCBI Taxonomy" id="1076179"/>
    <lineage>
        <taxon>unclassified sequences</taxon>
        <taxon>metagenomes</taxon>
        <taxon>ecological metagenomes</taxon>
    </lineage>
</organism>
<dbReference type="AlphaFoldDB" id="A0A644U826"/>
<accession>A0A644U826</accession>
<feature type="compositionally biased region" description="Polar residues" evidence="1">
    <location>
        <begin position="42"/>
        <end position="54"/>
    </location>
</feature>
<feature type="region of interest" description="Disordered" evidence="1">
    <location>
        <begin position="42"/>
        <end position="65"/>
    </location>
</feature>
<gene>
    <name evidence="2" type="ORF">SDC9_20927</name>
</gene>
<dbReference type="EMBL" id="VSSQ01000085">
    <property type="protein sequence ID" value="MPL75106.1"/>
    <property type="molecule type" value="Genomic_DNA"/>
</dbReference>
<sequence length="364" mass="40336">MKHNNRPKSFRKKYKRIVAAVAGAAVISSAMLPGLPLAKVQAQETQKTDQPANSKTEDLKTGQSPLNAARQYAKDHGYDTSRSNLSLQWSSNTDASVLLRQDDGNTKRIKLLKDHDKWQVKSLDKVDKTAHNLRDPVDVVKDNAASFGFDARTDRFTLLSLAGPKAIVQVRHNGQTFKVDLIKKGAGWDITTIRGIGDMNHSATYTPASFFPYKTAGTLSPAQAILYRTNTYESWKWNETTYPNDITFGVILQNPELASTSIPGDIRNKVANVNYNNQFVVFAYLGNVAPRGYGIGIEKITQSGNAITVTVHTKSPNNTTDLPQTKYSDTMTIDRAALRNESQVHITFIDQNGRTLSNYTIATR</sequence>
<evidence type="ECO:0008006" key="3">
    <source>
        <dbReference type="Google" id="ProtNLM"/>
    </source>
</evidence>